<feature type="compositionally biased region" description="Basic and acidic residues" evidence="1">
    <location>
        <begin position="65"/>
        <end position="79"/>
    </location>
</feature>
<feature type="region of interest" description="Disordered" evidence="1">
    <location>
        <begin position="1"/>
        <end position="124"/>
    </location>
</feature>
<feature type="compositionally biased region" description="Low complexity" evidence="1">
    <location>
        <begin position="1"/>
        <end position="18"/>
    </location>
</feature>
<dbReference type="HOGENOM" id="CLU_037870_1_0_1"/>
<sequence length="374" mass="40453">MATGLPASASLASTPSPSGGSGKPRTRQRVYKAPPPLEVPDIDQDAAERKRVLNVLAQRRYRERKRLDRLKSNGGKADKNALQGAPSHESDSSCHEKAEGREATATVCQPSPASSGPSSVDSGANFMDMELIDWSSIDSTDLSSFLSGATEPQHDFLDGQTTADGDFSLPAFSGPSVVETMPSQLGSPVSFDNGPSATSSDHGFPDSYLLPVHELTLLKAMLRISERIGCNGQDLWALNCPSPFNTGSATPSDQLPEAWRPTPLQLSVQHHPVIDLLPWPAVRDRILAILTLPDSARPPSAQGGVLAMVNLVYDLEDSAEGVRIYGAQPCDAGSWEVGQVLFERWWFLFDRDIIATSNRWRQRRGAPPLMLEGE</sequence>
<evidence type="ECO:0008006" key="4">
    <source>
        <dbReference type="Google" id="ProtNLM"/>
    </source>
</evidence>
<dbReference type="EMBL" id="JPKY01000002">
    <property type="protein sequence ID" value="KFH48630.1"/>
    <property type="molecule type" value="Genomic_DNA"/>
</dbReference>
<evidence type="ECO:0000256" key="1">
    <source>
        <dbReference type="SAM" id="MobiDB-lite"/>
    </source>
</evidence>
<dbReference type="Pfam" id="PF11905">
    <property type="entry name" value="DUF3425"/>
    <property type="match status" value="1"/>
</dbReference>
<protein>
    <recommendedName>
        <fullName evidence="4">BZIP domain-containing protein</fullName>
    </recommendedName>
</protein>
<feature type="compositionally biased region" description="Basic and acidic residues" evidence="1">
    <location>
        <begin position="88"/>
        <end position="102"/>
    </location>
</feature>
<evidence type="ECO:0000313" key="2">
    <source>
        <dbReference type="EMBL" id="KFH48630.1"/>
    </source>
</evidence>
<organism evidence="2 3">
    <name type="scientific">Hapsidospora chrysogenum (strain ATCC 11550 / CBS 779.69 / DSM 880 / IAM 14645 / JCM 23072 / IMI 49137)</name>
    <name type="common">Acremonium chrysogenum</name>
    <dbReference type="NCBI Taxonomy" id="857340"/>
    <lineage>
        <taxon>Eukaryota</taxon>
        <taxon>Fungi</taxon>
        <taxon>Dikarya</taxon>
        <taxon>Ascomycota</taxon>
        <taxon>Pezizomycotina</taxon>
        <taxon>Sordariomycetes</taxon>
        <taxon>Hypocreomycetidae</taxon>
        <taxon>Hypocreales</taxon>
        <taxon>Bionectriaceae</taxon>
        <taxon>Hapsidospora</taxon>
    </lineage>
</organism>
<dbReference type="AlphaFoldDB" id="A0A086TGZ8"/>
<accession>A0A086TGZ8</accession>
<dbReference type="CDD" id="cd14688">
    <property type="entry name" value="bZIP_YAP"/>
    <property type="match status" value="1"/>
</dbReference>
<gene>
    <name evidence="2" type="ORF">ACRE_004470</name>
</gene>
<dbReference type="InterPro" id="IPR021833">
    <property type="entry name" value="DUF3425"/>
</dbReference>
<dbReference type="PANTHER" id="PTHR38116:SF9">
    <property type="entry name" value="BZIP DOMAIN-CONTAINING PROTEIN"/>
    <property type="match status" value="1"/>
</dbReference>
<evidence type="ECO:0000313" key="3">
    <source>
        <dbReference type="Proteomes" id="UP000029964"/>
    </source>
</evidence>
<dbReference type="STRING" id="857340.A0A086TGZ8"/>
<feature type="compositionally biased region" description="Low complexity" evidence="1">
    <location>
        <begin position="110"/>
        <end position="124"/>
    </location>
</feature>
<proteinExistence type="predicted"/>
<dbReference type="PANTHER" id="PTHR38116">
    <property type="entry name" value="CHROMOSOME 7, WHOLE GENOME SHOTGUN SEQUENCE"/>
    <property type="match status" value="1"/>
</dbReference>
<comment type="caution">
    <text evidence="2">The sequence shown here is derived from an EMBL/GenBank/DDBJ whole genome shotgun (WGS) entry which is preliminary data.</text>
</comment>
<keyword evidence="3" id="KW-1185">Reference proteome</keyword>
<dbReference type="OrthoDB" id="2245989at2759"/>
<reference evidence="3" key="1">
    <citation type="journal article" date="2014" name="Genome Announc.">
        <title>Genome sequence and annotation of Acremonium chrysogenum, producer of the beta-lactam antibiotic cephalosporin C.</title>
        <authorList>
            <person name="Terfehr D."/>
            <person name="Dahlmann T.A."/>
            <person name="Specht T."/>
            <person name="Zadra I."/>
            <person name="Kuernsteiner H."/>
            <person name="Kueck U."/>
        </authorList>
    </citation>
    <scope>NUCLEOTIDE SEQUENCE [LARGE SCALE GENOMIC DNA]</scope>
    <source>
        <strain evidence="3">ATCC 11550 / CBS 779.69 / DSM 880 / IAM 14645 / JCM 23072 / IMI 49137</strain>
    </source>
</reference>
<name>A0A086TGZ8_HAPC1</name>
<dbReference type="Proteomes" id="UP000029964">
    <property type="component" value="Unassembled WGS sequence"/>
</dbReference>